<organism evidence="1 2">
    <name type="scientific">Arctium lappa</name>
    <name type="common">Greater burdock</name>
    <name type="synonym">Lappa major</name>
    <dbReference type="NCBI Taxonomy" id="4217"/>
    <lineage>
        <taxon>Eukaryota</taxon>
        <taxon>Viridiplantae</taxon>
        <taxon>Streptophyta</taxon>
        <taxon>Embryophyta</taxon>
        <taxon>Tracheophyta</taxon>
        <taxon>Spermatophyta</taxon>
        <taxon>Magnoliopsida</taxon>
        <taxon>eudicotyledons</taxon>
        <taxon>Gunneridae</taxon>
        <taxon>Pentapetalae</taxon>
        <taxon>asterids</taxon>
        <taxon>campanulids</taxon>
        <taxon>Asterales</taxon>
        <taxon>Asteraceae</taxon>
        <taxon>Carduoideae</taxon>
        <taxon>Cardueae</taxon>
        <taxon>Arctiinae</taxon>
        <taxon>Arctium</taxon>
    </lineage>
</organism>
<reference evidence="1 2" key="2">
    <citation type="journal article" date="2022" name="Mol. Ecol. Resour.">
        <title>The genomes of chicory, endive, great burdock and yacon provide insights into Asteraceae paleo-polyploidization history and plant inulin production.</title>
        <authorList>
            <person name="Fan W."/>
            <person name="Wang S."/>
            <person name="Wang H."/>
            <person name="Wang A."/>
            <person name="Jiang F."/>
            <person name="Liu H."/>
            <person name="Zhao H."/>
            <person name="Xu D."/>
            <person name="Zhang Y."/>
        </authorList>
    </citation>
    <scope>NUCLEOTIDE SEQUENCE [LARGE SCALE GENOMIC DNA]</scope>
    <source>
        <strain evidence="2">cv. Niubang</strain>
    </source>
</reference>
<evidence type="ECO:0000313" key="2">
    <source>
        <dbReference type="Proteomes" id="UP001055879"/>
    </source>
</evidence>
<name>A0ACB9CNB5_ARCLA</name>
<comment type="caution">
    <text evidence="1">The sequence shown here is derived from an EMBL/GenBank/DDBJ whole genome shotgun (WGS) entry which is preliminary data.</text>
</comment>
<protein>
    <submittedName>
        <fullName evidence="1">Uncharacterized protein</fullName>
    </submittedName>
</protein>
<evidence type="ECO:0000313" key="1">
    <source>
        <dbReference type="EMBL" id="KAI3735695.1"/>
    </source>
</evidence>
<reference evidence="2" key="1">
    <citation type="journal article" date="2022" name="Mol. Ecol. Resour.">
        <title>The genomes of chicory, endive, great burdock and yacon provide insights into Asteraceae palaeo-polyploidization history and plant inulin production.</title>
        <authorList>
            <person name="Fan W."/>
            <person name="Wang S."/>
            <person name="Wang H."/>
            <person name="Wang A."/>
            <person name="Jiang F."/>
            <person name="Liu H."/>
            <person name="Zhao H."/>
            <person name="Xu D."/>
            <person name="Zhang Y."/>
        </authorList>
    </citation>
    <scope>NUCLEOTIDE SEQUENCE [LARGE SCALE GENOMIC DNA]</scope>
    <source>
        <strain evidence="2">cv. Niubang</strain>
    </source>
</reference>
<accession>A0ACB9CNB5</accession>
<keyword evidence="2" id="KW-1185">Reference proteome</keyword>
<gene>
    <name evidence="1" type="ORF">L6452_15203</name>
</gene>
<dbReference type="EMBL" id="CM042050">
    <property type="protein sequence ID" value="KAI3735695.1"/>
    <property type="molecule type" value="Genomic_DNA"/>
</dbReference>
<proteinExistence type="predicted"/>
<dbReference type="Proteomes" id="UP001055879">
    <property type="component" value="Linkage Group LG04"/>
</dbReference>
<sequence>MGNALRVPFLEEEKNKIFVHRLRKLDIHKVLGVSHLPQEIQEEYARCKEGILLTVNLQKLNFQHLNVDDIEYYHLFRNMTIRPQNIVFALEAVKRFMRRHVNYTYCYDFQLVIETNQKRVNMTKPNLELEDLENYDLFTVIDQPELGVVYRNGENKKRFLRISEIAKFLDGTLKVVRLQLNHRLKENEKKVQTGEKGLGKFDRLALIRVLDALDDQLHFRRGIRIFESLLGIRQGSYSRWGR</sequence>